<evidence type="ECO:0000256" key="1">
    <source>
        <dbReference type="SAM" id="Phobius"/>
    </source>
</evidence>
<reference evidence="2" key="3">
    <citation type="submission" date="2022-06" db="UniProtKB">
        <authorList>
            <consortium name="EnsemblPlants"/>
        </authorList>
    </citation>
    <scope>IDENTIFICATION</scope>
</reference>
<proteinExistence type="predicted"/>
<organism evidence="2 3">
    <name type="scientific">Triticum urartu</name>
    <name type="common">Red wild einkorn</name>
    <name type="synonym">Crithodium urartu</name>
    <dbReference type="NCBI Taxonomy" id="4572"/>
    <lineage>
        <taxon>Eukaryota</taxon>
        <taxon>Viridiplantae</taxon>
        <taxon>Streptophyta</taxon>
        <taxon>Embryophyta</taxon>
        <taxon>Tracheophyta</taxon>
        <taxon>Spermatophyta</taxon>
        <taxon>Magnoliopsida</taxon>
        <taxon>Liliopsida</taxon>
        <taxon>Poales</taxon>
        <taxon>Poaceae</taxon>
        <taxon>BOP clade</taxon>
        <taxon>Pooideae</taxon>
        <taxon>Triticodae</taxon>
        <taxon>Triticeae</taxon>
        <taxon>Triticinae</taxon>
        <taxon>Triticum</taxon>
    </lineage>
</organism>
<dbReference type="EnsemblPlants" id="TuG1812G0600002174.01.T01">
    <property type="protein sequence ID" value="TuG1812G0600002174.01.T01"/>
    <property type="gene ID" value="TuG1812G0600002174.01"/>
</dbReference>
<dbReference type="AlphaFoldDB" id="A0A8R7QSF9"/>
<reference evidence="2" key="2">
    <citation type="submission" date="2018-03" db="EMBL/GenBank/DDBJ databases">
        <title>The Triticum urartu genome reveals the dynamic nature of wheat genome evolution.</title>
        <authorList>
            <person name="Ling H."/>
            <person name="Ma B."/>
            <person name="Shi X."/>
            <person name="Liu H."/>
            <person name="Dong L."/>
            <person name="Sun H."/>
            <person name="Cao Y."/>
            <person name="Gao Q."/>
            <person name="Zheng S."/>
            <person name="Li Y."/>
            <person name="Yu Y."/>
            <person name="Du H."/>
            <person name="Qi M."/>
            <person name="Li Y."/>
            <person name="Yu H."/>
            <person name="Cui Y."/>
            <person name="Wang N."/>
            <person name="Chen C."/>
            <person name="Wu H."/>
            <person name="Zhao Y."/>
            <person name="Zhang J."/>
            <person name="Li Y."/>
            <person name="Zhou W."/>
            <person name="Zhang B."/>
            <person name="Hu W."/>
            <person name="Eijk M."/>
            <person name="Tang J."/>
            <person name="Witsenboer H."/>
            <person name="Zhao S."/>
            <person name="Li Z."/>
            <person name="Zhang A."/>
            <person name="Wang D."/>
            <person name="Liang C."/>
        </authorList>
    </citation>
    <scope>NUCLEOTIDE SEQUENCE [LARGE SCALE GENOMIC DNA]</scope>
    <source>
        <strain evidence="2">cv. G1812</strain>
    </source>
</reference>
<feature type="transmembrane region" description="Helical" evidence="1">
    <location>
        <begin position="12"/>
        <end position="41"/>
    </location>
</feature>
<keyword evidence="3" id="KW-1185">Reference proteome</keyword>
<evidence type="ECO:0000313" key="3">
    <source>
        <dbReference type="Proteomes" id="UP000015106"/>
    </source>
</evidence>
<dbReference type="Gramene" id="TuG1812G0600002174.01.T01">
    <property type="protein sequence ID" value="TuG1812G0600002174.01.T01"/>
    <property type="gene ID" value="TuG1812G0600002174.01"/>
</dbReference>
<evidence type="ECO:0000313" key="2">
    <source>
        <dbReference type="EnsemblPlants" id="TuG1812G0600002174.01.T01"/>
    </source>
</evidence>
<keyword evidence="1" id="KW-0812">Transmembrane</keyword>
<dbReference type="Proteomes" id="UP000015106">
    <property type="component" value="Chromosome 6"/>
</dbReference>
<keyword evidence="1" id="KW-0472">Membrane</keyword>
<keyword evidence="1" id="KW-1133">Transmembrane helix</keyword>
<sequence length="71" mass="7859">CTLPCHASLNRTCIILVCASCHAYVVVVYYVVCFLSGVLLLGNPVMSCCEDSFDFVRFSSSWTRSSSLRDL</sequence>
<protein>
    <submittedName>
        <fullName evidence="2">Uncharacterized protein</fullName>
    </submittedName>
</protein>
<reference evidence="3" key="1">
    <citation type="journal article" date="2013" name="Nature">
        <title>Draft genome of the wheat A-genome progenitor Triticum urartu.</title>
        <authorList>
            <person name="Ling H.Q."/>
            <person name="Zhao S."/>
            <person name="Liu D."/>
            <person name="Wang J."/>
            <person name="Sun H."/>
            <person name="Zhang C."/>
            <person name="Fan H."/>
            <person name="Li D."/>
            <person name="Dong L."/>
            <person name="Tao Y."/>
            <person name="Gao C."/>
            <person name="Wu H."/>
            <person name="Li Y."/>
            <person name="Cui Y."/>
            <person name="Guo X."/>
            <person name="Zheng S."/>
            <person name="Wang B."/>
            <person name="Yu K."/>
            <person name="Liang Q."/>
            <person name="Yang W."/>
            <person name="Lou X."/>
            <person name="Chen J."/>
            <person name="Feng M."/>
            <person name="Jian J."/>
            <person name="Zhang X."/>
            <person name="Luo G."/>
            <person name="Jiang Y."/>
            <person name="Liu J."/>
            <person name="Wang Z."/>
            <person name="Sha Y."/>
            <person name="Zhang B."/>
            <person name="Wu H."/>
            <person name="Tang D."/>
            <person name="Shen Q."/>
            <person name="Xue P."/>
            <person name="Zou S."/>
            <person name="Wang X."/>
            <person name="Liu X."/>
            <person name="Wang F."/>
            <person name="Yang Y."/>
            <person name="An X."/>
            <person name="Dong Z."/>
            <person name="Zhang K."/>
            <person name="Zhang X."/>
            <person name="Luo M.C."/>
            <person name="Dvorak J."/>
            <person name="Tong Y."/>
            <person name="Wang J."/>
            <person name="Yang H."/>
            <person name="Li Z."/>
            <person name="Wang D."/>
            <person name="Zhang A."/>
            <person name="Wang J."/>
        </authorList>
    </citation>
    <scope>NUCLEOTIDE SEQUENCE</scope>
    <source>
        <strain evidence="3">cv. G1812</strain>
    </source>
</reference>
<name>A0A8R7QSF9_TRIUA</name>
<accession>A0A8R7QSF9</accession>